<evidence type="ECO:0000256" key="4">
    <source>
        <dbReference type="SAM" id="MobiDB-lite"/>
    </source>
</evidence>
<evidence type="ECO:0000256" key="1">
    <source>
        <dbReference type="ARBA" id="ARBA00001936"/>
    </source>
</evidence>
<comment type="caution">
    <text evidence="6">The sequence shown here is derived from an EMBL/GenBank/DDBJ whole genome shotgun (WGS) entry which is preliminary data.</text>
</comment>
<dbReference type="PANTHER" id="PTHR45668">
    <property type="entry name" value="SERINE/THREONINE-PROTEIN PHOSPHATASE 5-RELATED"/>
    <property type="match status" value="1"/>
</dbReference>
<gene>
    <name evidence="6" type="ORF">L3X38_000310</name>
</gene>
<dbReference type="Gene3D" id="3.60.21.10">
    <property type="match status" value="1"/>
</dbReference>
<protein>
    <recommendedName>
        <fullName evidence="5">Serine/threonine specific protein phosphatases domain-containing protein</fullName>
    </recommendedName>
</protein>
<reference evidence="6 7" key="1">
    <citation type="journal article" date="2022" name="G3 (Bethesda)">
        <title>Whole-genome sequence and methylome profiling of the almond [Prunus dulcis (Mill.) D.A. Webb] cultivar 'Nonpareil'.</title>
        <authorList>
            <person name="D'Amico-Willman K.M."/>
            <person name="Ouma W.Z."/>
            <person name="Meulia T."/>
            <person name="Sideli G.M."/>
            <person name="Gradziel T.M."/>
            <person name="Fresnedo-Ramirez J."/>
        </authorList>
    </citation>
    <scope>NUCLEOTIDE SEQUENCE [LARGE SCALE GENOMIC DNA]</scope>
    <source>
        <strain evidence="6">Clone GOH B32 T37-40</strain>
    </source>
</reference>
<dbReference type="GO" id="GO:0016787">
    <property type="term" value="F:hydrolase activity"/>
    <property type="evidence" value="ECO:0007669"/>
    <property type="project" value="InterPro"/>
</dbReference>
<proteinExistence type="predicted"/>
<feature type="region of interest" description="Disordered" evidence="4">
    <location>
        <begin position="158"/>
        <end position="182"/>
    </location>
</feature>
<organism evidence="6 7">
    <name type="scientific">Prunus dulcis</name>
    <name type="common">Almond</name>
    <name type="synonym">Amygdalus dulcis</name>
    <dbReference type="NCBI Taxonomy" id="3755"/>
    <lineage>
        <taxon>Eukaryota</taxon>
        <taxon>Viridiplantae</taxon>
        <taxon>Streptophyta</taxon>
        <taxon>Embryophyta</taxon>
        <taxon>Tracheophyta</taxon>
        <taxon>Spermatophyta</taxon>
        <taxon>Magnoliopsida</taxon>
        <taxon>eudicotyledons</taxon>
        <taxon>Gunneridae</taxon>
        <taxon>Pentapetalae</taxon>
        <taxon>rosids</taxon>
        <taxon>fabids</taxon>
        <taxon>Rosales</taxon>
        <taxon>Rosaceae</taxon>
        <taxon>Amygdaloideae</taxon>
        <taxon>Amygdaleae</taxon>
        <taxon>Prunus</taxon>
    </lineage>
</organism>
<feature type="domain" description="Serine/threonine specific protein phosphatases" evidence="5">
    <location>
        <begin position="3"/>
        <end position="221"/>
    </location>
</feature>
<dbReference type="InterPro" id="IPR051134">
    <property type="entry name" value="PPP_phosphatase"/>
</dbReference>
<feature type="compositionally biased region" description="Basic residues" evidence="4">
    <location>
        <begin position="159"/>
        <end position="168"/>
    </location>
</feature>
<dbReference type="SUPFAM" id="SSF56300">
    <property type="entry name" value="Metallo-dependent phosphatases"/>
    <property type="match status" value="1"/>
</dbReference>
<keyword evidence="7" id="KW-1185">Reference proteome</keyword>
<dbReference type="EMBL" id="JAJFAZ020000056">
    <property type="protein sequence ID" value="KAI5311251.1"/>
    <property type="molecule type" value="Genomic_DNA"/>
</dbReference>
<evidence type="ECO:0000259" key="5">
    <source>
        <dbReference type="SMART" id="SM00156"/>
    </source>
</evidence>
<dbReference type="InterPro" id="IPR029052">
    <property type="entry name" value="Metallo-depent_PP-like"/>
</dbReference>
<accession>A0AAD4UST4</accession>
<dbReference type="GO" id="GO:0046872">
    <property type="term" value="F:metal ion binding"/>
    <property type="evidence" value="ECO:0007669"/>
    <property type="project" value="UniProtKB-KW"/>
</dbReference>
<dbReference type="InterPro" id="IPR006186">
    <property type="entry name" value="Ser/Thr-sp_prot-phosphatase"/>
</dbReference>
<keyword evidence="2" id="KW-0479">Metal-binding</keyword>
<dbReference type="SMART" id="SM00156">
    <property type="entry name" value="PP2Ac"/>
    <property type="match status" value="1"/>
</dbReference>
<comment type="cofactor">
    <cofactor evidence="1">
        <name>Mn(2+)</name>
        <dbReference type="ChEBI" id="CHEBI:29035"/>
    </cofactor>
</comment>
<dbReference type="Pfam" id="PF00149">
    <property type="entry name" value="Metallophos"/>
    <property type="match status" value="1"/>
</dbReference>
<dbReference type="Proteomes" id="UP001054821">
    <property type="component" value="Unassembled WGS sequence"/>
</dbReference>
<dbReference type="InterPro" id="IPR004843">
    <property type="entry name" value="Calcineurin-like_PHP"/>
</dbReference>
<evidence type="ECO:0000313" key="6">
    <source>
        <dbReference type="EMBL" id="KAI5311251.1"/>
    </source>
</evidence>
<name>A0AAD4UST4_PRUDU</name>
<keyword evidence="3" id="KW-0464">Manganese</keyword>
<sequence length="222" mass="25188">MFVFDWASRNLESTQLPNVFPVEPLNTRSLSSETFTGQLHDLFFLLRDVGFPSENRFFVFNGDYVDRGAWGLESFLILLAWKVLMQRGCIYCEETMNQSIALMFMVFEKEVLIKYDDRGKHVYCKCLGCFEGLPLASLVGKQVYTAHGGLFRHMPAISKKSKGKKSRRAFNPEPSPNVIPGDVLWSDPSISPGLSQNIERETLGYFGVVIAPRIFSRIVNSN</sequence>
<evidence type="ECO:0000256" key="3">
    <source>
        <dbReference type="ARBA" id="ARBA00023211"/>
    </source>
</evidence>
<evidence type="ECO:0000313" key="7">
    <source>
        <dbReference type="Proteomes" id="UP001054821"/>
    </source>
</evidence>
<evidence type="ECO:0000256" key="2">
    <source>
        <dbReference type="ARBA" id="ARBA00022723"/>
    </source>
</evidence>
<dbReference type="AlphaFoldDB" id="A0AAD4UST4"/>
<dbReference type="PANTHER" id="PTHR45668:SF9">
    <property type="entry name" value="SERINE_THREONINE-PROTEIN PHOSPHATASE 7"/>
    <property type="match status" value="1"/>
</dbReference>
<dbReference type="PRINTS" id="PR00114">
    <property type="entry name" value="STPHPHTASE"/>
</dbReference>